<gene>
    <name evidence="10" type="ORF">U1T56_21380</name>
</gene>
<protein>
    <submittedName>
        <fullName evidence="10">AI-2E family transporter</fullName>
    </submittedName>
</protein>
<keyword evidence="6 9" id="KW-1133">Transmembrane helix</keyword>
<feature type="transmembrane region" description="Helical" evidence="9">
    <location>
        <begin position="72"/>
        <end position="97"/>
    </location>
</feature>
<organism evidence="10 11">
    <name type="scientific">Benzoatithermus flavus</name>
    <dbReference type="NCBI Taxonomy" id="3108223"/>
    <lineage>
        <taxon>Bacteria</taxon>
        <taxon>Pseudomonadati</taxon>
        <taxon>Pseudomonadota</taxon>
        <taxon>Alphaproteobacteria</taxon>
        <taxon>Geminicoccales</taxon>
        <taxon>Geminicoccaceae</taxon>
        <taxon>Benzoatithermus</taxon>
    </lineage>
</organism>
<dbReference type="EMBL" id="JBBLZC010000033">
    <property type="protein sequence ID" value="MEK0085713.1"/>
    <property type="molecule type" value="Genomic_DNA"/>
</dbReference>
<sequence>MSDTTTQPADLMVSRVAVEAVVRVGLLLLLTFWCFTIAKPFLVPVVWGTLIAVAIHPVHHRLRHDLGDRDRLAAFLVSFLLLILLILPLVVLSRALVDNVASLARVLAEGGIALPPPPEGLAGWPVIGPPLDEFWRLALDNLRTALGQVTPQLKVLAGWLVSLVAGAGFGILNFLIAIVIAGILLVHVREAGGFAQAVSVRLVGSRGPELVELTERTVRSVARGILGTAIVQSMLAGIGFVAVHVPGAAFLTLICFLLCIVQIGPAIVLLGAVIWVFSTATLPAALLFLVWCLFVALLDNVLKPYLMARGGGVPLAVVFVGAIGGLLAHGLIGLFVGPVVFALGFRLFQAWIAGPEAAVAASRQAEPSASPPTGRTGPTPVRGRRS</sequence>
<feature type="transmembrane region" description="Helical" evidence="9">
    <location>
        <begin position="314"/>
        <end position="343"/>
    </location>
</feature>
<keyword evidence="7 9" id="KW-0472">Membrane</keyword>
<accession>A0ABU8XZ36</accession>
<proteinExistence type="inferred from homology"/>
<evidence type="ECO:0000256" key="1">
    <source>
        <dbReference type="ARBA" id="ARBA00004651"/>
    </source>
</evidence>
<dbReference type="RefSeq" id="WP_418161563.1">
    <property type="nucleotide sequence ID" value="NZ_JBBLZC010000033.1"/>
</dbReference>
<evidence type="ECO:0000256" key="6">
    <source>
        <dbReference type="ARBA" id="ARBA00022989"/>
    </source>
</evidence>
<feature type="transmembrane region" description="Helical" evidence="9">
    <location>
        <begin position="224"/>
        <end position="243"/>
    </location>
</feature>
<dbReference type="Pfam" id="PF01594">
    <property type="entry name" value="AI-2E_transport"/>
    <property type="match status" value="1"/>
</dbReference>
<evidence type="ECO:0000256" key="4">
    <source>
        <dbReference type="ARBA" id="ARBA00022475"/>
    </source>
</evidence>
<feature type="compositionally biased region" description="Low complexity" evidence="8">
    <location>
        <begin position="371"/>
        <end position="386"/>
    </location>
</feature>
<evidence type="ECO:0000256" key="2">
    <source>
        <dbReference type="ARBA" id="ARBA00009773"/>
    </source>
</evidence>
<feature type="transmembrane region" description="Helical" evidence="9">
    <location>
        <begin position="41"/>
        <end position="60"/>
    </location>
</feature>
<evidence type="ECO:0000256" key="7">
    <source>
        <dbReference type="ARBA" id="ARBA00023136"/>
    </source>
</evidence>
<dbReference type="PANTHER" id="PTHR21716">
    <property type="entry name" value="TRANSMEMBRANE PROTEIN"/>
    <property type="match status" value="1"/>
</dbReference>
<feature type="transmembrane region" description="Helical" evidence="9">
    <location>
        <begin position="156"/>
        <end position="186"/>
    </location>
</feature>
<evidence type="ECO:0000256" key="9">
    <source>
        <dbReference type="SAM" id="Phobius"/>
    </source>
</evidence>
<dbReference type="InterPro" id="IPR002549">
    <property type="entry name" value="AI-2E-like"/>
</dbReference>
<evidence type="ECO:0000256" key="3">
    <source>
        <dbReference type="ARBA" id="ARBA00022448"/>
    </source>
</evidence>
<feature type="transmembrane region" description="Helical" evidence="9">
    <location>
        <begin position="249"/>
        <end position="277"/>
    </location>
</feature>
<keyword evidence="4" id="KW-1003">Cell membrane</keyword>
<keyword evidence="3" id="KW-0813">Transport</keyword>
<evidence type="ECO:0000313" key="10">
    <source>
        <dbReference type="EMBL" id="MEK0085713.1"/>
    </source>
</evidence>
<comment type="subcellular location">
    <subcellularLocation>
        <location evidence="1">Cell membrane</location>
        <topology evidence="1">Multi-pass membrane protein</topology>
    </subcellularLocation>
</comment>
<keyword evidence="11" id="KW-1185">Reference proteome</keyword>
<feature type="region of interest" description="Disordered" evidence="8">
    <location>
        <begin position="363"/>
        <end position="386"/>
    </location>
</feature>
<keyword evidence="5 9" id="KW-0812">Transmembrane</keyword>
<reference evidence="10 11" key="1">
    <citation type="submission" date="2024-01" db="EMBL/GenBank/DDBJ databases">
        <title>Multi-omics insights into the function and evolution of sodium benzoate biodegradation pathways in Benzoatithermus flavus gen. nov., sp. nov. from hot spring.</title>
        <authorList>
            <person name="Hu C.-J."/>
            <person name="Li W.-J."/>
        </authorList>
    </citation>
    <scope>NUCLEOTIDE SEQUENCE [LARGE SCALE GENOMIC DNA]</scope>
    <source>
        <strain evidence="10 11">SYSU G07066</strain>
    </source>
</reference>
<evidence type="ECO:0000313" key="11">
    <source>
        <dbReference type="Proteomes" id="UP001375743"/>
    </source>
</evidence>
<feature type="transmembrane region" description="Helical" evidence="9">
    <location>
        <begin position="284"/>
        <end position="302"/>
    </location>
</feature>
<feature type="transmembrane region" description="Helical" evidence="9">
    <location>
        <begin position="12"/>
        <end position="35"/>
    </location>
</feature>
<evidence type="ECO:0000256" key="8">
    <source>
        <dbReference type="SAM" id="MobiDB-lite"/>
    </source>
</evidence>
<comment type="caution">
    <text evidence="10">The sequence shown here is derived from an EMBL/GenBank/DDBJ whole genome shotgun (WGS) entry which is preliminary data.</text>
</comment>
<evidence type="ECO:0000256" key="5">
    <source>
        <dbReference type="ARBA" id="ARBA00022692"/>
    </source>
</evidence>
<dbReference type="Proteomes" id="UP001375743">
    <property type="component" value="Unassembled WGS sequence"/>
</dbReference>
<comment type="similarity">
    <text evidence="2">Belongs to the autoinducer-2 exporter (AI-2E) (TC 2.A.86) family.</text>
</comment>
<dbReference type="PANTHER" id="PTHR21716:SF67">
    <property type="entry name" value="TRANSPORT PROTEIN YDIK-RELATED"/>
    <property type="match status" value="1"/>
</dbReference>
<name>A0ABU8XZ36_9PROT</name>